<sequence>MHHRIAPAALRGRLRRRLAGLGLALVASLSGLAHAAYPEQPIRVVVPFAAGSGTDNGVRTMTNYVSQQTGWTMIVDNKPGGNGIIGVQDFLRAAPDGYTIISTGNTTHAANPVLFKQLPYDPVADFVPIHRSLVAPLALFVSPKHKIGSVKELVDFIRSKPPGSVTYAAGSASHRASAERFNQEAGLETVHVPYKSSPQALTDLMGGHVDFMFVDTAAVVGQIQGGAMKPLAVTSPQRVPVIPEVPTMIESGFPGYVMSGWSVMFAHKGTPPEAVDALRKALADYSHSETGRKYRDAMGAYYEDLTPEQLQAFIRDELKLYQDIYRKAGIQPE</sequence>
<comment type="caution">
    <text evidence="3">The sequence shown here is derived from an EMBL/GenBank/DDBJ whole genome shotgun (WGS) entry which is preliminary data.</text>
</comment>
<evidence type="ECO:0000256" key="2">
    <source>
        <dbReference type="SAM" id="SignalP"/>
    </source>
</evidence>
<dbReference type="Gene3D" id="3.40.190.150">
    <property type="entry name" value="Bordetella uptake gene, domain 1"/>
    <property type="match status" value="1"/>
</dbReference>
<dbReference type="SUPFAM" id="SSF53850">
    <property type="entry name" value="Periplasmic binding protein-like II"/>
    <property type="match status" value="1"/>
</dbReference>
<dbReference type="AlphaFoldDB" id="A0A556B1G4"/>
<dbReference type="CDD" id="cd07012">
    <property type="entry name" value="PBP2_Bug_TTT"/>
    <property type="match status" value="1"/>
</dbReference>
<accession>A0A556B1G4</accession>
<name>A0A556B1G4_9BURK</name>
<keyword evidence="2" id="KW-0732">Signal</keyword>
<organism evidence="3 4">
    <name type="scientific">Verticiella sediminum</name>
    <dbReference type="NCBI Taxonomy" id="1247510"/>
    <lineage>
        <taxon>Bacteria</taxon>
        <taxon>Pseudomonadati</taxon>
        <taxon>Pseudomonadota</taxon>
        <taxon>Betaproteobacteria</taxon>
        <taxon>Burkholderiales</taxon>
        <taxon>Alcaligenaceae</taxon>
        <taxon>Verticiella</taxon>
    </lineage>
</organism>
<dbReference type="Pfam" id="PF03401">
    <property type="entry name" value="TctC"/>
    <property type="match status" value="1"/>
</dbReference>
<evidence type="ECO:0000313" key="4">
    <source>
        <dbReference type="Proteomes" id="UP000318405"/>
    </source>
</evidence>
<dbReference type="OrthoDB" id="8678477at2"/>
<dbReference type="Proteomes" id="UP000318405">
    <property type="component" value="Unassembled WGS sequence"/>
</dbReference>
<dbReference type="Gene3D" id="3.40.190.10">
    <property type="entry name" value="Periplasmic binding protein-like II"/>
    <property type="match status" value="1"/>
</dbReference>
<feature type="signal peptide" evidence="2">
    <location>
        <begin position="1"/>
        <end position="35"/>
    </location>
</feature>
<dbReference type="PIRSF" id="PIRSF017082">
    <property type="entry name" value="YflP"/>
    <property type="match status" value="1"/>
</dbReference>
<dbReference type="EMBL" id="VLTJ01000004">
    <property type="protein sequence ID" value="TSH98575.1"/>
    <property type="molecule type" value="Genomic_DNA"/>
</dbReference>
<protein>
    <submittedName>
        <fullName evidence="3">Tripartite tricarboxylate transporter substrate binding protein</fullName>
    </submittedName>
</protein>
<evidence type="ECO:0000313" key="3">
    <source>
        <dbReference type="EMBL" id="TSH98575.1"/>
    </source>
</evidence>
<dbReference type="RefSeq" id="WP_143946481.1">
    <property type="nucleotide sequence ID" value="NZ_BAABMB010000001.1"/>
</dbReference>
<proteinExistence type="inferred from homology"/>
<reference evidence="3 4" key="1">
    <citation type="submission" date="2019-07" db="EMBL/GenBank/DDBJ databases">
        <title>Qingshengfaniella alkalisoli gen. nov., sp. nov., isolated from saline soil.</title>
        <authorList>
            <person name="Xu L."/>
            <person name="Huang X.-X."/>
            <person name="Sun J.-Q."/>
        </authorList>
    </citation>
    <scope>NUCLEOTIDE SEQUENCE [LARGE SCALE GENOMIC DNA]</scope>
    <source>
        <strain evidence="3 4">DSM 27279</strain>
    </source>
</reference>
<dbReference type="PANTHER" id="PTHR42928:SF5">
    <property type="entry name" value="BLR1237 PROTEIN"/>
    <property type="match status" value="1"/>
</dbReference>
<gene>
    <name evidence="3" type="ORF">FOZ76_02145</name>
</gene>
<feature type="chain" id="PRO_5022030262" evidence="2">
    <location>
        <begin position="36"/>
        <end position="333"/>
    </location>
</feature>
<comment type="similarity">
    <text evidence="1">Belongs to the UPF0065 (bug) family.</text>
</comment>
<evidence type="ECO:0000256" key="1">
    <source>
        <dbReference type="ARBA" id="ARBA00006987"/>
    </source>
</evidence>
<keyword evidence="4" id="KW-1185">Reference proteome</keyword>
<dbReference type="InterPro" id="IPR042100">
    <property type="entry name" value="Bug_dom1"/>
</dbReference>
<dbReference type="PANTHER" id="PTHR42928">
    <property type="entry name" value="TRICARBOXYLATE-BINDING PROTEIN"/>
    <property type="match status" value="1"/>
</dbReference>
<dbReference type="InterPro" id="IPR005064">
    <property type="entry name" value="BUG"/>
</dbReference>